<dbReference type="PANTHER" id="PTHR43060">
    <property type="entry name" value="3-HYDROXYISOBUTYRATE DEHYDROGENASE-LIKE 1, MITOCHONDRIAL-RELATED"/>
    <property type="match status" value="1"/>
</dbReference>
<evidence type="ECO:0000259" key="5">
    <source>
        <dbReference type="Pfam" id="PF03446"/>
    </source>
</evidence>
<dbReference type="EMBL" id="BJYL01000003">
    <property type="protein sequence ID" value="GEN81869.1"/>
    <property type="molecule type" value="Genomic_DNA"/>
</dbReference>
<name>A0A511Z349_9BACL</name>
<evidence type="ECO:0000256" key="4">
    <source>
        <dbReference type="PIRSR" id="PIRSR000103-1"/>
    </source>
</evidence>
<sequence length="293" mass="31525">MERKVGVIGLGNMGSAIAEKLAAHFQVVGFDIDEAKREAMREFGVMTESSIEAVVSQTEVVLLSMPKASISKGIVQQISPLMAKGAIIIETSTILPSEVLEMQVISMTHGVRLIDAAILGGVGHMRSQTATLLVGDSDNSAASVMHVLEAISTEVQIMGRIGAGMSAKIINNGVAHAVMSVIVESSALAVKLGIEPQKVYELLRGETALLRPLTHRYHERIQNGEYAGGMSTINARKDSTLFLQLAQEKGIPLFSVQAAHSVYEMAMQEGFGNEDYAAIAKLWERWSGIDFTE</sequence>
<dbReference type="AlphaFoldDB" id="A0A511Z349"/>
<keyword evidence="8" id="KW-1185">Reference proteome</keyword>
<dbReference type="PIRSF" id="PIRSF000103">
    <property type="entry name" value="HIBADH"/>
    <property type="match status" value="1"/>
</dbReference>
<dbReference type="GO" id="GO:0050661">
    <property type="term" value="F:NADP binding"/>
    <property type="evidence" value="ECO:0007669"/>
    <property type="project" value="InterPro"/>
</dbReference>
<dbReference type="Pfam" id="PF14833">
    <property type="entry name" value="NAD_binding_11"/>
    <property type="match status" value="1"/>
</dbReference>
<feature type="domain" description="3-hydroxyisobutyrate dehydrogenase-like NAD-binding" evidence="6">
    <location>
        <begin position="162"/>
        <end position="282"/>
    </location>
</feature>
<dbReference type="GO" id="GO:0016491">
    <property type="term" value="F:oxidoreductase activity"/>
    <property type="evidence" value="ECO:0007669"/>
    <property type="project" value="UniProtKB-KW"/>
</dbReference>
<dbReference type="InterPro" id="IPR015815">
    <property type="entry name" value="HIBADH-related"/>
</dbReference>
<feature type="domain" description="6-phosphogluconate dehydrogenase NADP-binding" evidence="5">
    <location>
        <begin position="4"/>
        <end position="159"/>
    </location>
</feature>
<protein>
    <submittedName>
        <fullName evidence="7">3-hydroxyisobutyrate dehydrogenase</fullName>
    </submittedName>
</protein>
<dbReference type="Pfam" id="PF03446">
    <property type="entry name" value="NAD_binding_2"/>
    <property type="match status" value="1"/>
</dbReference>
<dbReference type="Proteomes" id="UP000321901">
    <property type="component" value="Unassembled WGS sequence"/>
</dbReference>
<dbReference type="SUPFAM" id="SSF51735">
    <property type="entry name" value="NAD(P)-binding Rossmann-fold domains"/>
    <property type="match status" value="1"/>
</dbReference>
<dbReference type="GO" id="GO:0051287">
    <property type="term" value="F:NAD binding"/>
    <property type="evidence" value="ECO:0007669"/>
    <property type="project" value="InterPro"/>
</dbReference>
<dbReference type="Gene3D" id="1.10.1040.10">
    <property type="entry name" value="N-(1-d-carboxylethyl)-l-norvaline Dehydrogenase, domain 2"/>
    <property type="match status" value="1"/>
</dbReference>
<dbReference type="InterPro" id="IPR013328">
    <property type="entry name" value="6PGD_dom2"/>
</dbReference>
<keyword evidence="3" id="KW-0520">NAD</keyword>
<dbReference type="InterPro" id="IPR036291">
    <property type="entry name" value="NAD(P)-bd_dom_sf"/>
</dbReference>
<gene>
    <name evidence="7" type="ORF">SLU01_01810</name>
</gene>
<dbReference type="OrthoDB" id="9786703at2"/>
<dbReference type="InterPro" id="IPR006115">
    <property type="entry name" value="6PGDH_NADP-bd"/>
</dbReference>
<evidence type="ECO:0000256" key="3">
    <source>
        <dbReference type="ARBA" id="ARBA00023027"/>
    </source>
</evidence>
<accession>A0A511Z349</accession>
<evidence type="ECO:0000256" key="2">
    <source>
        <dbReference type="ARBA" id="ARBA00023002"/>
    </source>
</evidence>
<evidence type="ECO:0000313" key="7">
    <source>
        <dbReference type="EMBL" id="GEN81869.1"/>
    </source>
</evidence>
<dbReference type="RefSeq" id="WP_147054352.1">
    <property type="nucleotide sequence ID" value="NZ_BJYL01000003.1"/>
</dbReference>
<comment type="caution">
    <text evidence="7">The sequence shown here is derived from an EMBL/GenBank/DDBJ whole genome shotgun (WGS) entry which is preliminary data.</text>
</comment>
<dbReference type="InterPro" id="IPR008927">
    <property type="entry name" value="6-PGluconate_DH-like_C_sf"/>
</dbReference>
<dbReference type="Gene3D" id="3.40.50.720">
    <property type="entry name" value="NAD(P)-binding Rossmann-like Domain"/>
    <property type="match status" value="1"/>
</dbReference>
<organism evidence="7 8">
    <name type="scientific">Sporosarcina luteola</name>
    <dbReference type="NCBI Taxonomy" id="582850"/>
    <lineage>
        <taxon>Bacteria</taxon>
        <taxon>Bacillati</taxon>
        <taxon>Bacillota</taxon>
        <taxon>Bacilli</taxon>
        <taxon>Bacillales</taxon>
        <taxon>Caryophanaceae</taxon>
        <taxon>Sporosarcina</taxon>
    </lineage>
</organism>
<comment type="similarity">
    <text evidence="1">Belongs to the HIBADH-related family.</text>
</comment>
<reference evidence="7 8" key="1">
    <citation type="submission" date="2019-07" db="EMBL/GenBank/DDBJ databases">
        <title>Whole genome shotgun sequence of Sporosarcina luteola NBRC 105378.</title>
        <authorList>
            <person name="Hosoyama A."/>
            <person name="Uohara A."/>
            <person name="Ohji S."/>
            <person name="Ichikawa N."/>
        </authorList>
    </citation>
    <scope>NUCLEOTIDE SEQUENCE [LARGE SCALE GENOMIC DNA]</scope>
    <source>
        <strain evidence="7 8">NBRC 105378</strain>
    </source>
</reference>
<feature type="active site" evidence="4">
    <location>
        <position position="168"/>
    </location>
</feature>
<dbReference type="SUPFAM" id="SSF48179">
    <property type="entry name" value="6-phosphogluconate dehydrogenase C-terminal domain-like"/>
    <property type="match status" value="1"/>
</dbReference>
<evidence type="ECO:0000259" key="6">
    <source>
        <dbReference type="Pfam" id="PF14833"/>
    </source>
</evidence>
<keyword evidence="2" id="KW-0560">Oxidoreductase</keyword>
<evidence type="ECO:0000256" key="1">
    <source>
        <dbReference type="ARBA" id="ARBA00009080"/>
    </source>
</evidence>
<evidence type="ECO:0000313" key="8">
    <source>
        <dbReference type="Proteomes" id="UP000321901"/>
    </source>
</evidence>
<proteinExistence type="inferred from homology"/>
<dbReference type="InterPro" id="IPR029154">
    <property type="entry name" value="HIBADH-like_NADP-bd"/>
</dbReference>
<dbReference type="PANTHER" id="PTHR43060:SF15">
    <property type="entry name" value="3-HYDROXYISOBUTYRATE DEHYDROGENASE-LIKE 1, MITOCHONDRIAL-RELATED"/>
    <property type="match status" value="1"/>
</dbReference>